<dbReference type="AlphaFoldDB" id="A0A5J4NZ41"/>
<name>A0A5J4NZ41_9TREM</name>
<dbReference type="GO" id="GO:0035725">
    <property type="term" value="P:sodium ion transmembrane transport"/>
    <property type="evidence" value="ECO:0007669"/>
    <property type="project" value="TreeGrafter"/>
</dbReference>
<dbReference type="GO" id="GO:0098855">
    <property type="term" value="C:HCN channel complex"/>
    <property type="evidence" value="ECO:0007669"/>
    <property type="project" value="TreeGrafter"/>
</dbReference>
<dbReference type="EMBL" id="QNGE01000325">
    <property type="protein sequence ID" value="KAA3680905.1"/>
    <property type="molecule type" value="Genomic_DNA"/>
</dbReference>
<comment type="caution">
    <text evidence="2">The sequence shown here is derived from an EMBL/GenBank/DDBJ whole genome shotgun (WGS) entry which is preliminary data.</text>
</comment>
<dbReference type="Pfam" id="PF08412">
    <property type="entry name" value="Ion_trans_N"/>
    <property type="match status" value="1"/>
</dbReference>
<dbReference type="InterPro" id="IPR051413">
    <property type="entry name" value="K/Na_HCN_channel"/>
</dbReference>
<sequence length="260" mass="29448">MPVELLGQMSADTPNWLYGEKSTKESLEVNDNLVVTDYQPQTEPFRSGILQARSQLEVNRPKFSNSKGIRRMHSTAVDSHYASAIRQRRNREYNISQADPIRTVTFHEFECPEEKHHRLTRNPSLDSFPNVRHYHSPDVQLNSDYSTAASPLLNRSQLSHAADNGQTAADKATSTNAFVIPSNSAYSVSAMADGNFIEQGSEYAKQSTSSYLKEQFLAFFQPSDNKLAMKLFGSKNALLKEKRRQEQQGKWVIHPCSSFR</sequence>
<accession>A0A5J4NZ41</accession>
<dbReference type="InterPro" id="IPR013621">
    <property type="entry name" value="Ion_trans_N"/>
</dbReference>
<protein>
    <recommendedName>
        <fullName evidence="1">Ion transport N-terminal domain-containing protein</fullName>
    </recommendedName>
</protein>
<dbReference type="PANTHER" id="PTHR45689">
    <property type="entry name" value="I[[H]] CHANNEL, ISOFORM E"/>
    <property type="match status" value="1"/>
</dbReference>
<gene>
    <name evidence="2" type="ORF">DEA37_0015025</name>
</gene>
<dbReference type="Proteomes" id="UP000324629">
    <property type="component" value="Unassembled WGS sequence"/>
</dbReference>
<dbReference type="GO" id="GO:0003254">
    <property type="term" value="P:regulation of membrane depolarization"/>
    <property type="evidence" value="ECO:0007669"/>
    <property type="project" value="TreeGrafter"/>
</dbReference>
<feature type="domain" description="Ion transport N-terminal" evidence="1">
    <location>
        <begin position="218"/>
        <end position="259"/>
    </location>
</feature>
<evidence type="ECO:0000259" key="1">
    <source>
        <dbReference type="Pfam" id="PF08412"/>
    </source>
</evidence>
<reference evidence="2 3" key="1">
    <citation type="journal article" date="2019" name="Gigascience">
        <title>Whole-genome sequence of the oriental lung fluke Paragonimus westermani.</title>
        <authorList>
            <person name="Oey H."/>
            <person name="Zakrzewski M."/>
            <person name="Narain K."/>
            <person name="Devi K.R."/>
            <person name="Agatsuma T."/>
            <person name="Nawaratna S."/>
            <person name="Gobert G.N."/>
            <person name="Jones M.K."/>
            <person name="Ragan M.A."/>
            <person name="McManus D.P."/>
            <person name="Krause L."/>
        </authorList>
    </citation>
    <scope>NUCLEOTIDE SEQUENCE [LARGE SCALE GENOMIC DNA]</scope>
    <source>
        <strain evidence="2 3">IND2009</strain>
    </source>
</reference>
<proteinExistence type="predicted"/>
<evidence type="ECO:0000313" key="2">
    <source>
        <dbReference type="EMBL" id="KAA3680905.1"/>
    </source>
</evidence>
<dbReference type="PANTHER" id="PTHR45689:SF5">
    <property type="entry name" value="I[[H]] CHANNEL, ISOFORM E"/>
    <property type="match status" value="1"/>
</dbReference>
<organism evidence="2 3">
    <name type="scientific">Paragonimus westermani</name>
    <dbReference type="NCBI Taxonomy" id="34504"/>
    <lineage>
        <taxon>Eukaryota</taxon>
        <taxon>Metazoa</taxon>
        <taxon>Spiralia</taxon>
        <taxon>Lophotrochozoa</taxon>
        <taxon>Platyhelminthes</taxon>
        <taxon>Trematoda</taxon>
        <taxon>Digenea</taxon>
        <taxon>Plagiorchiida</taxon>
        <taxon>Troglotremata</taxon>
        <taxon>Troglotrematidae</taxon>
        <taxon>Paragonimus</taxon>
    </lineage>
</organism>
<dbReference type="GO" id="GO:0005249">
    <property type="term" value="F:voltage-gated potassium channel activity"/>
    <property type="evidence" value="ECO:0007669"/>
    <property type="project" value="TreeGrafter"/>
</dbReference>
<keyword evidence="3" id="KW-1185">Reference proteome</keyword>
<evidence type="ECO:0000313" key="3">
    <source>
        <dbReference type="Proteomes" id="UP000324629"/>
    </source>
</evidence>